<protein>
    <submittedName>
        <fullName evidence="2">STAS domain-containing protein</fullName>
    </submittedName>
</protein>
<organism evidence="2 3">
    <name type="scientific">Paragemmobacter straminiformis</name>
    <dbReference type="NCBI Taxonomy" id="2045119"/>
    <lineage>
        <taxon>Bacteria</taxon>
        <taxon>Pseudomonadati</taxon>
        <taxon>Pseudomonadota</taxon>
        <taxon>Alphaproteobacteria</taxon>
        <taxon>Rhodobacterales</taxon>
        <taxon>Paracoccaceae</taxon>
        <taxon>Paragemmobacter</taxon>
    </lineage>
</organism>
<evidence type="ECO:0000313" key="2">
    <source>
        <dbReference type="EMBL" id="MBC2834914.1"/>
    </source>
</evidence>
<accession>A0A842I766</accession>
<dbReference type="RefSeq" id="WP_185796477.1">
    <property type="nucleotide sequence ID" value="NZ_JACLQD010000001.1"/>
</dbReference>
<dbReference type="Gene3D" id="3.30.750.24">
    <property type="entry name" value="STAS domain"/>
    <property type="match status" value="1"/>
</dbReference>
<dbReference type="PANTHER" id="PTHR33495:SF2">
    <property type="entry name" value="ANTI-SIGMA FACTOR ANTAGONIST TM_1081-RELATED"/>
    <property type="match status" value="1"/>
</dbReference>
<dbReference type="AlphaFoldDB" id="A0A842I766"/>
<dbReference type="InterPro" id="IPR036513">
    <property type="entry name" value="STAS_dom_sf"/>
</dbReference>
<dbReference type="InterPro" id="IPR002645">
    <property type="entry name" value="STAS_dom"/>
</dbReference>
<proteinExistence type="predicted"/>
<sequence>MELSIIQTTQARVVATTAARLDAAGVLAFKDRFRAAVADAEGRVILDLGSVNFLDSSGLGAIVAVRRLLPEGVVLELAALTPPVERVFRLTRMDSVFTIHPVVPIGPATAH</sequence>
<evidence type="ECO:0000313" key="3">
    <source>
        <dbReference type="Proteomes" id="UP000555411"/>
    </source>
</evidence>
<dbReference type="PROSITE" id="PS50801">
    <property type="entry name" value="STAS"/>
    <property type="match status" value="1"/>
</dbReference>
<gene>
    <name evidence="2" type="ORF">H7F16_05300</name>
</gene>
<dbReference type="Pfam" id="PF01740">
    <property type="entry name" value="STAS"/>
    <property type="match status" value="1"/>
</dbReference>
<name>A0A842I766_9RHOB</name>
<feature type="domain" description="STAS" evidence="1">
    <location>
        <begin position="13"/>
        <end position="111"/>
    </location>
</feature>
<dbReference type="PANTHER" id="PTHR33495">
    <property type="entry name" value="ANTI-SIGMA FACTOR ANTAGONIST TM_1081-RELATED-RELATED"/>
    <property type="match status" value="1"/>
</dbReference>
<dbReference type="SUPFAM" id="SSF52091">
    <property type="entry name" value="SpoIIaa-like"/>
    <property type="match status" value="1"/>
</dbReference>
<dbReference type="CDD" id="cd07043">
    <property type="entry name" value="STAS_anti-anti-sigma_factors"/>
    <property type="match status" value="1"/>
</dbReference>
<reference evidence="2 3" key="1">
    <citation type="journal article" date="2017" name="Int. J. Syst. Evol. Microbiol.">
        <title>Gemmobacter straminiformis sp. nov., isolated from an artificial fountain.</title>
        <authorList>
            <person name="Kang J.Y."/>
            <person name="Kim M.J."/>
            <person name="Chun J."/>
            <person name="Son K.P."/>
            <person name="Jahng K.Y."/>
        </authorList>
    </citation>
    <scope>NUCLEOTIDE SEQUENCE [LARGE SCALE GENOMIC DNA]</scope>
    <source>
        <strain evidence="2 3">CAM-8</strain>
    </source>
</reference>
<evidence type="ECO:0000259" key="1">
    <source>
        <dbReference type="PROSITE" id="PS50801"/>
    </source>
</evidence>
<comment type="caution">
    <text evidence="2">The sequence shown here is derived from an EMBL/GenBank/DDBJ whole genome shotgun (WGS) entry which is preliminary data.</text>
</comment>
<dbReference type="EMBL" id="JACLQD010000001">
    <property type="protein sequence ID" value="MBC2834914.1"/>
    <property type="molecule type" value="Genomic_DNA"/>
</dbReference>
<dbReference type="Proteomes" id="UP000555411">
    <property type="component" value="Unassembled WGS sequence"/>
</dbReference>
<dbReference type="GO" id="GO:0043856">
    <property type="term" value="F:anti-sigma factor antagonist activity"/>
    <property type="evidence" value="ECO:0007669"/>
    <property type="project" value="TreeGrafter"/>
</dbReference>
<keyword evidence="3" id="KW-1185">Reference proteome</keyword>